<dbReference type="EMBL" id="CP078013">
    <property type="protein sequence ID" value="USV98555.1"/>
    <property type="molecule type" value="Genomic_DNA"/>
</dbReference>
<name>A0ABD7TAR8_9PSED</name>
<sequence length="151" mass="17143">MEQDQINVLWSLFGFIGQKWGTAADCQMPQQQFQQALQWQMQRDPAYLGYYRQTIAEYQALLQQYHTPTFALAALINQNPYSSSNPSPVANYVLLEFMRWNIAFGGFKTFGYMNYNGWMGGGSFLNKPPPYRALNIQAQTQPVGGDHGQGA</sequence>
<dbReference type="Proteomes" id="UP001056907">
    <property type="component" value="Chromosome"/>
</dbReference>
<organism evidence="1 2">
    <name type="scientific">Pseudomonas pergaminensis</name>
    <dbReference type="NCBI Taxonomy" id="2853159"/>
    <lineage>
        <taxon>Bacteria</taxon>
        <taxon>Pseudomonadati</taxon>
        <taxon>Pseudomonadota</taxon>
        <taxon>Gammaproteobacteria</taxon>
        <taxon>Pseudomonadales</taxon>
        <taxon>Pseudomonadaceae</taxon>
        <taxon>Pseudomonas</taxon>
    </lineage>
</organism>
<proteinExistence type="predicted"/>
<gene>
    <name evidence="1" type="ORF">KUA23_15825</name>
</gene>
<reference evidence="1" key="1">
    <citation type="journal article" date="2022" name="Front. Plant Sci.">
        <title>Agronomic efficiency and genome mining analysis of the wheat-biostimulant rhizospheric bacterium Pseudomonas pergaminensis sp. nov. strain 1008T.</title>
        <authorList>
            <person name="Diaz M."/>
            <person name="Bach T."/>
            <person name="Gonzalez Anta G."/>
            <person name="Agaras B."/>
            <person name="Wibberg D."/>
            <person name="Noguera F."/>
            <person name="Canciani W."/>
            <person name="Valverde C."/>
        </authorList>
    </citation>
    <scope>NUCLEOTIDE SEQUENCE</scope>
    <source>
        <strain evidence="1">1008</strain>
    </source>
</reference>
<evidence type="ECO:0000313" key="2">
    <source>
        <dbReference type="Proteomes" id="UP001056907"/>
    </source>
</evidence>
<dbReference type="KEGG" id="ppeg:KUA23_15825"/>
<dbReference type="RefSeq" id="WP_078048564.1">
    <property type="nucleotide sequence ID" value="NZ_CP078013.2"/>
</dbReference>
<accession>A0ABD7TAR8</accession>
<protein>
    <submittedName>
        <fullName evidence="1">Uncharacterized protein</fullName>
    </submittedName>
</protein>
<evidence type="ECO:0000313" key="1">
    <source>
        <dbReference type="EMBL" id="USV98555.1"/>
    </source>
</evidence>
<reference evidence="1" key="2">
    <citation type="submission" date="2024-04" db="EMBL/GenBank/DDBJ databases">
        <authorList>
            <person name="Diaz M."/>
            <person name="Bach T."/>
            <person name="Gonzalez Anta G."/>
            <person name="Agaras B."/>
            <person name="Wibberg D."/>
            <person name="Noguera F."/>
            <person name="Canciani W."/>
            <person name="Ybarra T."/>
            <person name="Nunez M.L."/>
            <person name="Valverde C."/>
        </authorList>
    </citation>
    <scope>NUCLEOTIDE SEQUENCE</scope>
    <source>
        <strain evidence="1">1008</strain>
    </source>
</reference>
<dbReference type="AlphaFoldDB" id="A0ABD7TAR8"/>